<accession>A0A5K1JY44</accession>
<organism evidence="1">
    <name type="scientific">Ganoderma boninense</name>
    <dbReference type="NCBI Taxonomy" id="34458"/>
    <lineage>
        <taxon>Eukaryota</taxon>
        <taxon>Fungi</taxon>
        <taxon>Dikarya</taxon>
        <taxon>Basidiomycota</taxon>
        <taxon>Agaricomycotina</taxon>
        <taxon>Agaricomycetes</taxon>
        <taxon>Polyporales</taxon>
        <taxon>Polyporaceae</taxon>
        <taxon>Ganoderma</taxon>
    </lineage>
</organism>
<reference evidence="1" key="1">
    <citation type="submission" date="2019-10" db="EMBL/GenBank/DDBJ databases">
        <authorList>
            <person name="Nor Muhammad N."/>
        </authorList>
    </citation>
    <scope>NUCLEOTIDE SEQUENCE</scope>
</reference>
<gene>
    <name evidence="1" type="primary">A0ST42</name>
</gene>
<name>A0A5K1JY44_9APHY</name>
<dbReference type="AlphaFoldDB" id="A0A5K1JY44"/>
<dbReference type="EMBL" id="LR726294">
    <property type="protein sequence ID" value="VWO97399.1"/>
    <property type="molecule type" value="Genomic_DNA"/>
</dbReference>
<sequence>MSLSNLSRGRESENLATPKPDVFELESVHYEGGINHSQEQSFVLDGRTQRTRWRTIDSAKYIPVSIFPAVYAVHRLYRNYRPRRLPTLTSLTLLELYVAAATPVLVSCLWLADAGDTIRDPDRHTILFAAKRFQSVLNSDSSLRRSLTNLDAKMSKTPAGRAEQARLRWLREGNIIQRAVWWYRHPAWFDRGIWNGVAMLLLEEYKEKLREHPGPPVETLRRDWDLCVTFIATWTQLNEIHEWREKARNLFAASLPVAWLARWSGRPLLYLPMGGVQRILLGAFLTPTGHPRPGVQAALVWWYRHPLWSGDQSTWNEVAMLLLEEYKQKLEDTRPPVETLRRAWDVCVTYLTTTALLNRSPQLMNPLFRIFAIRLCPKMGEKAQTLLAASIPLVWVARFSGRPLLYLPMGGVPHLLLCVVLYADWANNAGLFYHLKHIRDKATFAYLVTSVLGEVRVRLAIPKGECAELFELFD</sequence>
<evidence type="ECO:0000313" key="1">
    <source>
        <dbReference type="EMBL" id="VWO97399.1"/>
    </source>
</evidence>
<protein>
    <submittedName>
        <fullName evidence="1">Cercosporin MFS transporter CTB4 (Cercosporin toxin biosynthesis cluster protein 4)</fullName>
    </submittedName>
</protein>
<proteinExistence type="predicted"/>